<keyword evidence="5 7" id="KW-0326">Glycosidase</keyword>
<evidence type="ECO:0000313" key="7">
    <source>
        <dbReference type="EMBL" id="KEZ76927.1"/>
    </source>
</evidence>
<gene>
    <name evidence="7" type="ORF">C41B8_12669</name>
</gene>
<dbReference type="GO" id="GO:0009254">
    <property type="term" value="P:peptidoglycan turnover"/>
    <property type="evidence" value="ECO:0007669"/>
    <property type="project" value="TreeGrafter"/>
</dbReference>
<reference evidence="7 8" key="1">
    <citation type="submission" date="2013-03" db="EMBL/GenBank/DDBJ databases">
        <title>Salinisphaera hydrothermalis C41B8 Genome Sequencing.</title>
        <authorList>
            <person name="Li C."/>
            <person name="Lai Q."/>
            <person name="Shao Z."/>
        </authorList>
    </citation>
    <scope>NUCLEOTIDE SEQUENCE [LARGE SCALE GENOMIC DNA]</scope>
    <source>
        <strain evidence="7 8">C41B8</strain>
    </source>
</reference>
<dbReference type="InterPro" id="IPR017853">
    <property type="entry name" value="GH"/>
</dbReference>
<dbReference type="GO" id="GO:0005975">
    <property type="term" value="P:carbohydrate metabolic process"/>
    <property type="evidence" value="ECO:0007669"/>
    <property type="project" value="InterPro"/>
</dbReference>
<evidence type="ECO:0000256" key="5">
    <source>
        <dbReference type="ARBA" id="ARBA00023295"/>
    </source>
</evidence>
<comment type="catalytic activity">
    <reaction evidence="1">
        <text>Hydrolysis of terminal non-reducing N-acetyl-D-hexosamine residues in N-acetyl-beta-D-hexosaminides.</text>
        <dbReference type="EC" id="3.2.1.52"/>
    </reaction>
</comment>
<dbReference type="PANTHER" id="PTHR30480">
    <property type="entry name" value="BETA-HEXOSAMINIDASE-RELATED"/>
    <property type="match status" value="1"/>
</dbReference>
<dbReference type="NCBIfam" id="NF003740">
    <property type="entry name" value="PRK05337.1"/>
    <property type="match status" value="1"/>
</dbReference>
<dbReference type="RefSeq" id="WP_037338779.1">
    <property type="nucleotide sequence ID" value="NZ_APNK01000020.1"/>
</dbReference>
<dbReference type="Pfam" id="PF00933">
    <property type="entry name" value="Glyco_hydro_3"/>
    <property type="match status" value="1"/>
</dbReference>
<evidence type="ECO:0000259" key="6">
    <source>
        <dbReference type="Pfam" id="PF00933"/>
    </source>
</evidence>
<organism evidence="7 8">
    <name type="scientific">Salinisphaera hydrothermalis (strain C41B8)</name>
    <dbReference type="NCBI Taxonomy" id="1304275"/>
    <lineage>
        <taxon>Bacteria</taxon>
        <taxon>Pseudomonadati</taxon>
        <taxon>Pseudomonadota</taxon>
        <taxon>Gammaproteobacteria</taxon>
        <taxon>Salinisphaerales</taxon>
        <taxon>Salinisphaeraceae</taxon>
        <taxon>Salinisphaera</taxon>
    </lineage>
</organism>
<protein>
    <recommendedName>
        <fullName evidence="3">beta-N-acetylhexosaminidase</fullName>
        <ecNumber evidence="3">3.2.1.52</ecNumber>
    </recommendedName>
</protein>
<accession>A0A084IJP3</accession>
<evidence type="ECO:0000256" key="4">
    <source>
        <dbReference type="ARBA" id="ARBA00022801"/>
    </source>
</evidence>
<dbReference type="STRING" id="1304275.C41B8_12669"/>
<evidence type="ECO:0000256" key="2">
    <source>
        <dbReference type="ARBA" id="ARBA00005336"/>
    </source>
</evidence>
<dbReference type="Gene3D" id="3.20.20.300">
    <property type="entry name" value="Glycoside hydrolase, family 3, N-terminal domain"/>
    <property type="match status" value="1"/>
</dbReference>
<dbReference type="SUPFAM" id="SSF51445">
    <property type="entry name" value="(Trans)glycosidases"/>
    <property type="match status" value="1"/>
</dbReference>
<dbReference type="eggNOG" id="COG1472">
    <property type="taxonomic scope" value="Bacteria"/>
</dbReference>
<dbReference type="Proteomes" id="UP000028302">
    <property type="component" value="Unassembled WGS sequence"/>
</dbReference>
<name>A0A084IJP3_SALHC</name>
<dbReference type="InterPro" id="IPR001764">
    <property type="entry name" value="Glyco_hydro_3_N"/>
</dbReference>
<dbReference type="PANTHER" id="PTHR30480:SF13">
    <property type="entry name" value="BETA-HEXOSAMINIDASE"/>
    <property type="match status" value="1"/>
</dbReference>
<comment type="similarity">
    <text evidence="2">Belongs to the glycosyl hydrolase 3 family.</text>
</comment>
<evidence type="ECO:0000256" key="1">
    <source>
        <dbReference type="ARBA" id="ARBA00001231"/>
    </source>
</evidence>
<dbReference type="GO" id="GO:0004563">
    <property type="term" value="F:beta-N-acetylhexosaminidase activity"/>
    <property type="evidence" value="ECO:0007669"/>
    <property type="project" value="UniProtKB-EC"/>
</dbReference>
<feature type="domain" description="Glycoside hydrolase family 3 N-terminal" evidence="6">
    <location>
        <begin position="18"/>
        <end position="291"/>
    </location>
</feature>
<keyword evidence="4 7" id="KW-0378">Hydrolase</keyword>
<evidence type="ECO:0000313" key="8">
    <source>
        <dbReference type="Proteomes" id="UP000028302"/>
    </source>
</evidence>
<sequence>MSPGLPPGPLLVDVEGTTLTEADRELLADATVGGAILFSRNFSSPEQLSALTAEMRAARPNLLIVADYEGGRVQRFRDGLTPIPPMRALGRAYRDDPAAARDATRELAWLVATELRGVGVDMPLSPVADLDYGVSAVIGSRAFGDTADIVTDLTAVFAQSLADAGSAATAKHFPGHGHVAADSHHELPVDERPLAALEKDWTPFARLVEQDIASVMMAHVRYTAVDERPASLSRVWIEDILRGRLGFAGCVFCDDLSMGGAAALGDYAERTRLALTAGCDYLPVCNDRDAALVARDAVAEGAADRGRARREALARRLRAADTVFETDPTRLAAARETAARLMGAA</sequence>
<dbReference type="InterPro" id="IPR036962">
    <property type="entry name" value="Glyco_hydro_3_N_sf"/>
</dbReference>
<evidence type="ECO:0000256" key="3">
    <source>
        <dbReference type="ARBA" id="ARBA00012663"/>
    </source>
</evidence>
<dbReference type="PATRIC" id="fig|1304275.5.peg.2585"/>
<comment type="caution">
    <text evidence="7">The sequence shown here is derived from an EMBL/GenBank/DDBJ whole genome shotgun (WGS) entry which is preliminary data.</text>
</comment>
<dbReference type="InterPro" id="IPR050226">
    <property type="entry name" value="NagZ_Beta-hexosaminidase"/>
</dbReference>
<keyword evidence="8" id="KW-1185">Reference proteome</keyword>
<dbReference type="EMBL" id="APNK01000020">
    <property type="protein sequence ID" value="KEZ76927.1"/>
    <property type="molecule type" value="Genomic_DNA"/>
</dbReference>
<proteinExistence type="inferred from homology"/>
<dbReference type="EC" id="3.2.1.52" evidence="3"/>
<dbReference type="AlphaFoldDB" id="A0A084IJP3"/>